<reference evidence="4 5" key="1">
    <citation type="journal article" date="2019" name="Int. J. Syst. Evol. Microbiol.">
        <title>The Global Catalogue of Microorganisms (GCM) 10K type strain sequencing project: providing services to taxonomists for standard genome sequencing and annotation.</title>
        <authorList>
            <consortium name="The Broad Institute Genomics Platform"/>
            <consortium name="The Broad Institute Genome Sequencing Center for Infectious Disease"/>
            <person name="Wu L."/>
            <person name="Ma J."/>
        </authorList>
    </citation>
    <scope>NUCLEOTIDE SEQUENCE [LARGE SCALE GENOMIC DNA]</scope>
    <source>
        <strain evidence="4 5">JCM 6305</strain>
    </source>
</reference>
<evidence type="ECO:0000256" key="2">
    <source>
        <dbReference type="ARBA" id="ARBA00022801"/>
    </source>
</evidence>
<organism evidence="4 5">
    <name type="scientific">Streptomyces macrosporus</name>
    <dbReference type="NCBI Taxonomy" id="44032"/>
    <lineage>
        <taxon>Bacteria</taxon>
        <taxon>Bacillati</taxon>
        <taxon>Actinomycetota</taxon>
        <taxon>Actinomycetes</taxon>
        <taxon>Kitasatosporales</taxon>
        <taxon>Streptomycetaceae</taxon>
        <taxon>Streptomyces</taxon>
    </lineage>
</organism>
<keyword evidence="2" id="KW-0378">Hydrolase</keyword>
<dbReference type="Gene3D" id="3.20.20.140">
    <property type="entry name" value="Metal-dependent hydrolases"/>
    <property type="match status" value="1"/>
</dbReference>
<name>A0ABN3J5Z0_9ACTN</name>
<evidence type="ECO:0000313" key="4">
    <source>
        <dbReference type="EMBL" id="GAA2422504.1"/>
    </source>
</evidence>
<dbReference type="SUPFAM" id="SSF51556">
    <property type="entry name" value="Metallo-dependent hydrolases"/>
    <property type="match status" value="1"/>
</dbReference>
<comment type="similarity">
    <text evidence="3">Belongs to the metallo-dependent hydrolases superfamily. Phosphotriesterase family.</text>
</comment>
<protein>
    <submittedName>
        <fullName evidence="4">Phosphotriesterase-related protein</fullName>
    </submittedName>
</protein>
<feature type="modified residue" description="N6-carboxylysine" evidence="3">
    <location>
        <position position="150"/>
    </location>
</feature>
<dbReference type="InterPro" id="IPR001559">
    <property type="entry name" value="Phosphotriesterase"/>
</dbReference>
<dbReference type="InterPro" id="IPR032466">
    <property type="entry name" value="Metal_Hydrolase"/>
</dbReference>
<evidence type="ECO:0000313" key="5">
    <source>
        <dbReference type="Proteomes" id="UP001501638"/>
    </source>
</evidence>
<comment type="caution">
    <text evidence="4">The sequence shown here is derived from an EMBL/GenBank/DDBJ whole genome shotgun (WGS) entry which is preliminary data.</text>
</comment>
<keyword evidence="5" id="KW-1185">Reference proteome</keyword>
<evidence type="ECO:0000256" key="3">
    <source>
        <dbReference type="PROSITE-ProRule" id="PRU00679"/>
    </source>
</evidence>
<evidence type="ECO:0000256" key="1">
    <source>
        <dbReference type="ARBA" id="ARBA00022723"/>
    </source>
</evidence>
<dbReference type="Proteomes" id="UP001501638">
    <property type="component" value="Unassembled WGS sequence"/>
</dbReference>
<dbReference type="EMBL" id="BAAASZ010000003">
    <property type="protein sequence ID" value="GAA2422504.1"/>
    <property type="molecule type" value="Genomic_DNA"/>
</dbReference>
<dbReference type="PROSITE" id="PS51347">
    <property type="entry name" value="PHOSPHOTRIESTERASE_2"/>
    <property type="match status" value="1"/>
</dbReference>
<accession>A0ABN3J5Z0</accession>
<dbReference type="PANTHER" id="PTHR10819">
    <property type="entry name" value="PHOSPHOTRIESTERASE-RELATED"/>
    <property type="match status" value="1"/>
</dbReference>
<sequence>MPQVNTVLGPVDTAELGPTYVHEHIFTLTADVQANYPGEWGDEDERVADAVEKLRALAASGVRTIVDPTVVGLGRYIPRIRRVAERVPELNIVVATGLYTYDDVPFFFRHRGPALNEALGVEVPDPMVEMFVHDITEGIADTGVRAGMLKCAIDERGMTAGVERVMRAVAAAHHRTGIPVTVHTHPGSRTGLEVKRVLCDEEGVDPRRVVLGHSGDTADCDHLAELADAGFLLGMDRFGLNLDTSFETRADTLVEMCRRGYAESMVLSHDASCYIDWIDPNVMPFLPQWHYLHIGQEVLPYVRERGVTEEEITTMLTDNPRRLFETAAAR</sequence>
<proteinExistence type="inferred from homology"/>
<gene>
    <name evidence="4" type="ORF">GCM10010405_00960</name>
</gene>
<dbReference type="RefSeq" id="WP_344319968.1">
    <property type="nucleotide sequence ID" value="NZ_BAAASZ010000003.1"/>
</dbReference>
<keyword evidence="1" id="KW-0479">Metal-binding</keyword>
<dbReference type="Pfam" id="PF02126">
    <property type="entry name" value="PTE"/>
    <property type="match status" value="1"/>
</dbReference>
<dbReference type="PANTHER" id="PTHR10819:SF3">
    <property type="entry name" value="PHOSPHOTRIESTERASE-RELATED PROTEIN"/>
    <property type="match status" value="1"/>
</dbReference>